<evidence type="ECO:0000313" key="16">
    <source>
        <dbReference type="Proteomes" id="UP000051886"/>
    </source>
</evidence>
<evidence type="ECO:0000256" key="2">
    <source>
        <dbReference type="ARBA" id="ARBA00022448"/>
    </source>
</evidence>
<keyword evidence="5 13" id="KW-0812">Transmembrane</keyword>
<name>A0A0R2LHS2_9LACO</name>
<evidence type="ECO:0000256" key="4">
    <source>
        <dbReference type="ARBA" id="ARBA00022547"/>
    </source>
</evidence>
<evidence type="ECO:0000256" key="1">
    <source>
        <dbReference type="ARBA" id="ARBA00005513"/>
    </source>
</evidence>
<comment type="subunit">
    <text evidence="13">F-type ATPases have 2 components, F(1) - the catalytic core - and F(0) - the membrane proton channel. F(1) has five subunits: alpha(3), beta(3), gamma(1), delta(1), epsilon(1). F(0) has three main subunits: a(1), b(2) and c(10-14). The alpha and beta chains form an alternating ring which encloses part of the gamma chain. F(1) is attached to F(0) by a central stalk formed by the gamma and epsilon chains, while a peripheral stalk is formed by the delta and b chains.</text>
</comment>
<evidence type="ECO:0000256" key="12">
    <source>
        <dbReference type="ARBA" id="ARBA00037847"/>
    </source>
</evidence>
<dbReference type="InterPro" id="IPR005864">
    <property type="entry name" value="ATP_synth_F0_bsu_bac"/>
</dbReference>
<keyword evidence="6 13" id="KW-0375">Hydrogen ion transport</keyword>
<dbReference type="GO" id="GO:0046933">
    <property type="term" value="F:proton-transporting ATP synthase activity, rotational mechanism"/>
    <property type="evidence" value="ECO:0007669"/>
    <property type="project" value="UniProtKB-UniRule"/>
</dbReference>
<dbReference type="Gene3D" id="6.10.250.1580">
    <property type="match status" value="1"/>
</dbReference>
<sequence>MNSTFLLGAAQQIAWGDFLFYLILFAILMALVGHFAWNPIQNMLQKRADKISNDLDSAEGARLKAEKLAKQREDALSESHNEANQIVTRAKDNAEHQRSAIVQKANDDVTTLKSHAQEDISRQKQEALDGVRNDVAELSIEIASKVIEKELTVDDQKELIDKYIEGLGKQNGAQ</sequence>
<feature type="transmembrane region" description="Helical" evidence="13">
    <location>
        <begin position="18"/>
        <end position="37"/>
    </location>
</feature>
<dbReference type="PANTHER" id="PTHR33445:SF1">
    <property type="entry name" value="ATP SYNTHASE SUBUNIT B"/>
    <property type="match status" value="1"/>
</dbReference>
<dbReference type="AlphaFoldDB" id="A0A0R2LHS2"/>
<comment type="similarity">
    <text evidence="1 13 14">Belongs to the ATPase B chain family.</text>
</comment>
<dbReference type="HAMAP" id="MF_01398">
    <property type="entry name" value="ATP_synth_b_bprime"/>
    <property type="match status" value="1"/>
</dbReference>
<comment type="function">
    <text evidence="11 13">F(1)F(0) ATP synthase produces ATP from ADP in the presence of a proton or sodium gradient. F-type ATPases consist of two structural domains, F(1) containing the extramembraneous catalytic core and F(0) containing the membrane proton channel, linked together by a central stalk and a peripheral stalk. During catalysis, ATP synthesis in the catalytic domain of F(1) is coupled via a rotary mechanism of the central stalk subunits to proton translocation.</text>
</comment>
<evidence type="ECO:0000313" key="15">
    <source>
        <dbReference type="EMBL" id="KRO01015.1"/>
    </source>
</evidence>
<dbReference type="InterPro" id="IPR050059">
    <property type="entry name" value="ATP_synthase_B_chain"/>
</dbReference>
<evidence type="ECO:0000256" key="10">
    <source>
        <dbReference type="ARBA" id="ARBA00023310"/>
    </source>
</evidence>
<dbReference type="GO" id="GO:0045259">
    <property type="term" value="C:proton-transporting ATP synthase complex"/>
    <property type="evidence" value="ECO:0007669"/>
    <property type="project" value="UniProtKB-KW"/>
</dbReference>
<dbReference type="InterPro" id="IPR028987">
    <property type="entry name" value="ATP_synth_B-like_membr_sf"/>
</dbReference>
<dbReference type="Proteomes" id="UP000051886">
    <property type="component" value="Unassembled WGS sequence"/>
</dbReference>
<proteinExistence type="inferred from homology"/>
<dbReference type="InterPro" id="IPR002146">
    <property type="entry name" value="ATP_synth_b/b'su_bac/chlpt"/>
</dbReference>
<dbReference type="PATRIC" id="fig|449659.4.peg.1210"/>
<gene>
    <name evidence="13" type="primary">atpF</name>
    <name evidence="15" type="ORF">IV66_GL001193</name>
</gene>
<keyword evidence="16" id="KW-1185">Reference proteome</keyword>
<keyword evidence="2 13" id="KW-0813">Transport</keyword>
<evidence type="ECO:0000256" key="6">
    <source>
        <dbReference type="ARBA" id="ARBA00022781"/>
    </source>
</evidence>
<evidence type="ECO:0000256" key="13">
    <source>
        <dbReference type="HAMAP-Rule" id="MF_01398"/>
    </source>
</evidence>
<dbReference type="GO" id="GO:0046961">
    <property type="term" value="F:proton-transporting ATPase activity, rotational mechanism"/>
    <property type="evidence" value="ECO:0007669"/>
    <property type="project" value="TreeGrafter"/>
</dbReference>
<evidence type="ECO:0000256" key="8">
    <source>
        <dbReference type="ARBA" id="ARBA00023065"/>
    </source>
</evidence>
<dbReference type="GO" id="GO:0012505">
    <property type="term" value="C:endomembrane system"/>
    <property type="evidence" value="ECO:0007669"/>
    <property type="project" value="UniProtKB-SubCell"/>
</dbReference>
<evidence type="ECO:0000256" key="11">
    <source>
        <dbReference type="ARBA" id="ARBA00025198"/>
    </source>
</evidence>
<dbReference type="GO" id="GO:0005886">
    <property type="term" value="C:plasma membrane"/>
    <property type="evidence" value="ECO:0007669"/>
    <property type="project" value="UniProtKB-SubCell"/>
</dbReference>
<keyword evidence="8 13" id="KW-0406">Ion transport</keyword>
<dbReference type="EMBL" id="JQCN01000017">
    <property type="protein sequence ID" value="KRO01015.1"/>
    <property type="molecule type" value="Genomic_DNA"/>
</dbReference>
<evidence type="ECO:0000256" key="3">
    <source>
        <dbReference type="ARBA" id="ARBA00022475"/>
    </source>
</evidence>
<dbReference type="CDD" id="cd06503">
    <property type="entry name" value="ATP-synt_Fo_b"/>
    <property type="match status" value="1"/>
</dbReference>
<dbReference type="NCBIfam" id="TIGR01144">
    <property type="entry name" value="ATP_synt_b"/>
    <property type="match status" value="1"/>
</dbReference>
<dbReference type="OrthoDB" id="282095at2"/>
<evidence type="ECO:0000256" key="7">
    <source>
        <dbReference type="ARBA" id="ARBA00022989"/>
    </source>
</evidence>
<keyword evidence="10 13" id="KW-0066">ATP synthesis</keyword>
<keyword evidence="9 13" id="KW-0472">Membrane</keyword>
<dbReference type="SUPFAM" id="SSF81573">
    <property type="entry name" value="F1F0 ATP synthase subunit B, membrane domain"/>
    <property type="match status" value="1"/>
</dbReference>
<dbReference type="STRING" id="449659.IV66_GL001193"/>
<comment type="function">
    <text evidence="13">Component of the F(0) channel, it forms part of the peripheral stalk, linking F(1) to F(0).</text>
</comment>
<dbReference type="Pfam" id="PF00430">
    <property type="entry name" value="ATP-synt_B"/>
    <property type="match status" value="1"/>
</dbReference>
<evidence type="ECO:0000256" key="14">
    <source>
        <dbReference type="RuleBase" id="RU003848"/>
    </source>
</evidence>
<keyword evidence="7 13" id="KW-1133">Transmembrane helix</keyword>
<reference evidence="15 16" key="1">
    <citation type="journal article" date="2015" name="Genome Announc.">
        <title>Expanding the biotechnology potential of lactobacilli through comparative genomics of 213 strains and associated genera.</title>
        <authorList>
            <person name="Sun Z."/>
            <person name="Harris H.M."/>
            <person name="McCann A."/>
            <person name="Guo C."/>
            <person name="Argimon S."/>
            <person name="Zhang W."/>
            <person name="Yang X."/>
            <person name="Jeffery I.B."/>
            <person name="Cooney J.C."/>
            <person name="Kagawa T.F."/>
            <person name="Liu W."/>
            <person name="Song Y."/>
            <person name="Salvetti E."/>
            <person name="Wrobel A."/>
            <person name="Rasinkangas P."/>
            <person name="Parkhill J."/>
            <person name="Rea M.C."/>
            <person name="O'Sullivan O."/>
            <person name="Ritari J."/>
            <person name="Douillard F.P."/>
            <person name="Paul Ross R."/>
            <person name="Yang R."/>
            <person name="Briner A.E."/>
            <person name="Felis G.E."/>
            <person name="de Vos W.M."/>
            <person name="Barrangou R."/>
            <person name="Klaenhammer T.R."/>
            <person name="Caufield P.W."/>
            <person name="Cui Y."/>
            <person name="Zhang H."/>
            <person name="O'Toole P.W."/>
        </authorList>
    </citation>
    <scope>NUCLEOTIDE SEQUENCE [LARGE SCALE GENOMIC DNA]</scope>
    <source>
        <strain evidence="15 16">NBRC 103219</strain>
    </source>
</reference>
<keyword evidence="3 13" id="KW-1003">Cell membrane</keyword>
<keyword evidence="4 13" id="KW-0138">CF(0)</keyword>
<evidence type="ECO:0000256" key="5">
    <source>
        <dbReference type="ARBA" id="ARBA00022692"/>
    </source>
</evidence>
<dbReference type="PANTHER" id="PTHR33445">
    <property type="entry name" value="ATP SYNTHASE SUBUNIT B', CHLOROPLASTIC"/>
    <property type="match status" value="1"/>
</dbReference>
<evidence type="ECO:0000256" key="9">
    <source>
        <dbReference type="ARBA" id="ARBA00023136"/>
    </source>
</evidence>
<organism evidence="15 16">
    <name type="scientific">Ligilactobacillus pobuzihii</name>
    <dbReference type="NCBI Taxonomy" id="449659"/>
    <lineage>
        <taxon>Bacteria</taxon>
        <taxon>Bacillati</taxon>
        <taxon>Bacillota</taxon>
        <taxon>Bacilli</taxon>
        <taxon>Lactobacillales</taxon>
        <taxon>Lactobacillaceae</taxon>
        <taxon>Ligilactobacillus</taxon>
    </lineage>
</organism>
<comment type="caution">
    <text evidence="15">The sequence shown here is derived from an EMBL/GenBank/DDBJ whole genome shotgun (WGS) entry which is preliminary data.</text>
</comment>
<protein>
    <recommendedName>
        <fullName evidence="13">ATP synthase subunit b</fullName>
    </recommendedName>
    <alternativeName>
        <fullName evidence="13">ATP synthase F(0) sector subunit b</fullName>
    </alternativeName>
    <alternativeName>
        <fullName evidence="13">ATPase subunit I</fullName>
    </alternativeName>
    <alternativeName>
        <fullName evidence="13">F-type ATPase subunit b</fullName>
        <shortName evidence="13">F-ATPase subunit b</shortName>
    </alternativeName>
</protein>
<comment type="subcellular location">
    <subcellularLocation>
        <location evidence="13">Cell membrane</location>
        <topology evidence="13">Single-pass membrane protein</topology>
    </subcellularLocation>
    <subcellularLocation>
        <location evidence="12">Endomembrane system</location>
        <topology evidence="12">Single-pass membrane protein</topology>
    </subcellularLocation>
</comment>
<dbReference type="RefSeq" id="WP_017868355.1">
    <property type="nucleotide sequence ID" value="NZ_BJYB01000007.1"/>
</dbReference>
<accession>A0A0R2LHS2</accession>